<dbReference type="EMBL" id="FRCK01000001">
    <property type="protein sequence ID" value="SHL78624.1"/>
    <property type="molecule type" value="Genomic_DNA"/>
</dbReference>
<keyword evidence="11" id="KW-1185">Reference proteome</keyword>
<evidence type="ECO:0000256" key="3">
    <source>
        <dbReference type="ARBA" id="ARBA00022603"/>
    </source>
</evidence>
<feature type="binding site" evidence="7 8">
    <location>
        <position position="55"/>
    </location>
    <ligand>
        <name>S-adenosyl-L-methionine</name>
        <dbReference type="ChEBI" id="CHEBI:59789"/>
    </ligand>
</feature>
<dbReference type="PROSITE" id="PS01131">
    <property type="entry name" value="RRNA_A_DIMETH"/>
    <property type="match status" value="1"/>
</dbReference>
<dbReference type="FunFam" id="1.10.8.100:FF:000001">
    <property type="entry name" value="Ribosomal RNA small subunit methyltransferase A"/>
    <property type="match status" value="1"/>
</dbReference>
<feature type="binding site" evidence="7 8">
    <location>
        <position position="77"/>
    </location>
    <ligand>
        <name>S-adenosyl-L-methionine</name>
        <dbReference type="ChEBI" id="CHEBI:59789"/>
    </ligand>
</feature>
<keyword evidence="5 7" id="KW-0949">S-adenosyl-L-methionine</keyword>
<dbReference type="RefSeq" id="WP_073060963.1">
    <property type="nucleotide sequence ID" value="NZ_FRCK01000001.1"/>
</dbReference>
<dbReference type="InterPro" id="IPR011530">
    <property type="entry name" value="rRNA_adenine_dimethylase"/>
</dbReference>
<sequence>MSAIDGLPPLREVIARHDLRAKKQLGQNFLLDLNLTARIARAAGDLTQCDVIEVGPGPGGLTRGLLAEGARHVLAIEKDARAIPALQEIAAHYPGRLTVIQGDALQIDPLAHVTPPIRIAANLPYNIGTELLVGWLTPPEWPPFWQSLTLMFQKEVAQRIVAKPGGKDYGRLALLAQWRCEARIVLTLPPQAFVPAPKVESAVVHLTALPAPRFPADARVLEEITRAAFNQRRKMLRASLRGLHPAIESLLEASGIAPTARAEEIDLERYCGLARALAAARRAPAGIPPG</sequence>
<accession>A0A1M7DGJ4</accession>
<dbReference type="GO" id="GO:0052908">
    <property type="term" value="F:16S rRNA (adenine(1518)-N(6)/adenine(1519)-N(6))-dimethyltransferase activity"/>
    <property type="evidence" value="ECO:0007669"/>
    <property type="project" value="UniProtKB-EC"/>
</dbReference>
<organism evidence="10 11">
    <name type="scientific">Paracoccus solventivorans</name>
    <dbReference type="NCBI Taxonomy" id="53463"/>
    <lineage>
        <taxon>Bacteria</taxon>
        <taxon>Pseudomonadati</taxon>
        <taxon>Pseudomonadota</taxon>
        <taxon>Alphaproteobacteria</taxon>
        <taxon>Rhodobacterales</taxon>
        <taxon>Paracoccaceae</taxon>
        <taxon>Paracoccus</taxon>
    </lineage>
</organism>
<dbReference type="STRING" id="53463.SAMN05444389_101346"/>
<protein>
    <recommendedName>
        <fullName evidence="7">Ribosomal RNA small subunit methyltransferase A</fullName>
        <ecNumber evidence="7">2.1.1.182</ecNumber>
    </recommendedName>
    <alternativeName>
        <fullName evidence="7">16S rRNA (adenine(1518)-N(6)/adenine(1519)-N(6))-dimethyltransferase</fullName>
    </alternativeName>
    <alternativeName>
        <fullName evidence="7">16S rRNA dimethyladenosine transferase</fullName>
    </alternativeName>
    <alternativeName>
        <fullName evidence="7">16S rRNA dimethylase</fullName>
    </alternativeName>
    <alternativeName>
        <fullName evidence="7">S-adenosylmethionine-6-N', N'-adenosyl(rRNA) dimethyltransferase</fullName>
    </alternativeName>
</protein>
<dbReference type="SUPFAM" id="SSF53335">
    <property type="entry name" value="S-adenosyl-L-methionine-dependent methyltransferases"/>
    <property type="match status" value="1"/>
</dbReference>
<dbReference type="GO" id="GO:0005829">
    <property type="term" value="C:cytosol"/>
    <property type="evidence" value="ECO:0007669"/>
    <property type="project" value="TreeGrafter"/>
</dbReference>
<feature type="binding site" evidence="7 8">
    <location>
        <position position="30"/>
    </location>
    <ligand>
        <name>S-adenosyl-L-methionine</name>
        <dbReference type="ChEBI" id="CHEBI:59789"/>
    </ligand>
</feature>
<reference evidence="11" key="1">
    <citation type="submission" date="2016-11" db="EMBL/GenBank/DDBJ databases">
        <authorList>
            <person name="Varghese N."/>
            <person name="Submissions S."/>
        </authorList>
    </citation>
    <scope>NUCLEOTIDE SEQUENCE [LARGE SCALE GENOMIC DNA]</scope>
    <source>
        <strain evidence="11">DSM 6637</strain>
    </source>
</reference>
<dbReference type="AlphaFoldDB" id="A0A1M7DGJ4"/>
<comment type="subcellular location">
    <subcellularLocation>
        <location evidence="7">Cytoplasm</location>
    </subcellularLocation>
</comment>
<dbReference type="InterPro" id="IPR029063">
    <property type="entry name" value="SAM-dependent_MTases_sf"/>
</dbReference>
<dbReference type="HAMAP" id="MF_00607">
    <property type="entry name" value="16SrRNA_methyltr_A"/>
    <property type="match status" value="1"/>
</dbReference>
<dbReference type="Proteomes" id="UP000184444">
    <property type="component" value="Unassembled WGS sequence"/>
</dbReference>
<dbReference type="SMART" id="SM00650">
    <property type="entry name" value="rADc"/>
    <property type="match status" value="1"/>
</dbReference>
<dbReference type="InterPro" id="IPR001737">
    <property type="entry name" value="KsgA/Erm"/>
</dbReference>
<dbReference type="PANTHER" id="PTHR11727:SF7">
    <property type="entry name" value="DIMETHYLADENOSINE TRANSFERASE-RELATED"/>
    <property type="match status" value="1"/>
</dbReference>
<dbReference type="Gene3D" id="1.10.8.100">
    <property type="entry name" value="Ribosomal RNA adenine dimethylase-like, domain 2"/>
    <property type="match status" value="1"/>
</dbReference>
<evidence type="ECO:0000259" key="9">
    <source>
        <dbReference type="SMART" id="SM00650"/>
    </source>
</evidence>
<dbReference type="InterPro" id="IPR020598">
    <property type="entry name" value="rRNA_Ade_methylase_Trfase_N"/>
</dbReference>
<dbReference type="OrthoDB" id="9814755at2"/>
<gene>
    <name evidence="7" type="primary">rsmA</name>
    <name evidence="7" type="synonym">ksgA</name>
    <name evidence="10" type="ORF">SAMN05444389_101346</name>
</gene>
<name>A0A1M7DGJ4_9RHOB</name>
<feature type="binding site" evidence="7 8">
    <location>
        <position position="122"/>
    </location>
    <ligand>
        <name>S-adenosyl-L-methionine</name>
        <dbReference type="ChEBI" id="CHEBI:59789"/>
    </ligand>
</feature>
<comment type="function">
    <text evidence="7">Specifically dimethylates two adjacent adenosines (A1518 and A1519) in the loop of a conserved hairpin near the 3'-end of 16S rRNA in the 30S particle. May play a critical role in biogenesis of 30S subunits.</text>
</comment>
<dbReference type="InterPro" id="IPR023165">
    <property type="entry name" value="rRNA_Ade_diMease-like_C"/>
</dbReference>
<keyword evidence="2 7" id="KW-0698">rRNA processing</keyword>
<evidence type="ECO:0000256" key="8">
    <source>
        <dbReference type="PROSITE-ProRule" id="PRU01026"/>
    </source>
</evidence>
<dbReference type="GO" id="GO:0003723">
    <property type="term" value="F:RNA binding"/>
    <property type="evidence" value="ECO:0007669"/>
    <property type="project" value="UniProtKB-UniRule"/>
</dbReference>
<evidence type="ECO:0000256" key="2">
    <source>
        <dbReference type="ARBA" id="ARBA00022552"/>
    </source>
</evidence>
<comment type="similarity">
    <text evidence="7">Belongs to the class I-like SAM-binding methyltransferase superfamily. rRNA adenine N(6)-methyltransferase family. RsmA subfamily.</text>
</comment>
<feature type="binding site" evidence="7 8">
    <location>
        <position position="103"/>
    </location>
    <ligand>
        <name>S-adenosyl-L-methionine</name>
        <dbReference type="ChEBI" id="CHEBI:59789"/>
    </ligand>
</feature>
<evidence type="ECO:0000256" key="4">
    <source>
        <dbReference type="ARBA" id="ARBA00022679"/>
    </source>
</evidence>
<proteinExistence type="inferred from homology"/>
<keyword evidence="1 7" id="KW-0963">Cytoplasm</keyword>
<dbReference type="EC" id="2.1.1.182" evidence="7"/>
<comment type="catalytic activity">
    <reaction evidence="7">
        <text>adenosine(1518)/adenosine(1519) in 16S rRNA + 4 S-adenosyl-L-methionine = N(6)-dimethyladenosine(1518)/N(6)-dimethyladenosine(1519) in 16S rRNA + 4 S-adenosyl-L-homocysteine + 4 H(+)</text>
        <dbReference type="Rhea" id="RHEA:19609"/>
        <dbReference type="Rhea" id="RHEA-COMP:10232"/>
        <dbReference type="Rhea" id="RHEA-COMP:10233"/>
        <dbReference type="ChEBI" id="CHEBI:15378"/>
        <dbReference type="ChEBI" id="CHEBI:57856"/>
        <dbReference type="ChEBI" id="CHEBI:59789"/>
        <dbReference type="ChEBI" id="CHEBI:74411"/>
        <dbReference type="ChEBI" id="CHEBI:74493"/>
        <dbReference type="EC" id="2.1.1.182"/>
    </reaction>
</comment>
<feature type="binding site" evidence="7 8">
    <location>
        <position position="28"/>
    </location>
    <ligand>
        <name>S-adenosyl-L-methionine</name>
        <dbReference type="ChEBI" id="CHEBI:59789"/>
    </ligand>
</feature>
<keyword evidence="6 7" id="KW-0694">RNA-binding</keyword>
<dbReference type="PANTHER" id="PTHR11727">
    <property type="entry name" value="DIMETHYLADENOSINE TRANSFERASE"/>
    <property type="match status" value="1"/>
</dbReference>
<dbReference type="Pfam" id="PF00398">
    <property type="entry name" value="RrnaAD"/>
    <property type="match status" value="1"/>
</dbReference>
<dbReference type="PROSITE" id="PS51689">
    <property type="entry name" value="SAM_RNA_A_N6_MT"/>
    <property type="match status" value="1"/>
</dbReference>
<feature type="domain" description="Ribosomal RNA adenine methylase transferase N-terminal" evidence="9">
    <location>
        <begin position="35"/>
        <end position="210"/>
    </location>
</feature>
<keyword evidence="4 7" id="KW-0808">Transferase</keyword>
<evidence type="ECO:0000256" key="7">
    <source>
        <dbReference type="HAMAP-Rule" id="MF_00607"/>
    </source>
</evidence>
<evidence type="ECO:0000313" key="11">
    <source>
        <dbReference type="Proteomes" id="UP000184444"/>
    </source>
</evidence>
<evidence type="ECO:0000313" key="10">
    <source>
        <dbReference type="EMBL" id="SHL78624.1"/>
    </source>
</evidence>
<dbReference type="CDD" id="cd02440">
    <property type="entry name" value="AdoMet_MTases"/>
    <property type="match status" value="1"/>
</dbReference>
<evidence type="ECO:0000256" key="6">
    <source>
        <dbReference type="ARBA" id="ARBA00022884"/>
    </source>
</evidence>
<dbReference type="InterPro" id="IPR020596">
    <property type="entry name" value="rRNA_Ade_Mease_Trfase_CS"/>
</dbReference>
<evidence type="ECO:0000256" key="5">
    <source>
        <dbReference type="ARBA" id="ARBA00022691"/>
    </source>
</evidence>
<evidence type="ECO:0000256" key="1">
    <source>
        <dbReference type="ARBA" id="ARBA00022490"/>
    </source>
</evidence>
<keyword evidence="3 7" id="KW-0489">Methyltransferase</keyword>
<dbReference type="NCBIfam" id="TIGR00755">
    <property type="entry name" value="ksgA"/>
    <property type="match status" value="1"/>
</dbReference>
<dbReference type="Gene3D" id="3.40.50.150">
    <property type="entry name" value="Vaccinia Virus protein VP39"/>
    <property type="match status" value="1"/>
</dbReference>